<feature type="compositionally biased region" description="Basic and acidic residues" evidence="1">
    <location>
        <begin position="118"/>
        <end position="128"/>
    </location>
</feature>
<gene>
    <name evidence="2" type="ORF">ABVT11_17245</name>
</gene>
<proteinExistence type="predicted"/>
<dbReference type="EMBL" id="JBEWLZ010000013">
    <property type="protein sequence ID" value="MET1491589.1"/>
    <property type="molecule type" value="Genomic_DNA"/>
</dbReference>
<dbReference type="Proteomes" id="UP001548590">
    <property type="component" value="Unassembled WGS sequence"/>
</dbReference>
<accession>A0ABV2CUJ0</accession>
<comment type="caution">
    <text evidence="2">The sequence shown here is derived from an EMBL/GenBank/DDBJ whole genome shotgun (WGS) entry which is preliminary data.</text>
</comment>
<reference evidence="2 3" key="1">
    <citation type="submission" date="2024-07" db="EMBL/GenBank/DDBJ databases">
        <title>Uliginosibacterium paludis KCTC:42655.</title>
        <authorList>
            <person name="Kim M.K."/>
        </authorList>
    </citation>
    <scope>NUCLEOTIDE SEQUENCE [LARGE SCALE GENOMIC DNA]</scope>
    <source>
        <strain evidence="2 3">KCTC 42655</strain>
    </source>
</reference>
<name>A0ABV2CUJ0_9RHOO</name>
<protein>
    <recommendedName>
        <fullName evidence="4">Tail fiber assembly protein</fullName>
    </recommendedName>
</protein>
<feature type="region of interest" description="Disordered" evidence="1">
    <location>
        <begin position="102"/>
        <end position="128"/>
    </location>
</feature>
<evidence type="ECO:0000313" key="3">
    <source>
        <dbReference type="Proteomes" id="UP001548590"/>
    </source>
</evidence>
<feature type="compositionally biased region" description="Low complexity" evidence="1">
    <location>
        <begin position="102"/>
        <end position="117"/>
    </location>
</feature>
<keyword evidence="3" id="KW-1185">Reference proteome</keyword>
<sequence length="128" mass="13987">MTNASTTITGYQYNPDTGRYIGPYAFPNNLDQDQLHLPPFTVLDAPGEAPAGHTFYRVNDRWEARAALTAAQRPPIEDYALLREEAIEIMRSQGSWTEADQAALDAARQASAASAARADTREETSDAA</sequence>
<evidence type="ECO:0000256" key="1">
    <source>
        <dbReference type="SAM" id="MobiDB-lite"/>
    </source>
</evidence>
<organism evidence="2 3">
    <name type="scientific">Uliginosibacterium paludis</name>
    <dbReference type="NCBI Taxonomy" id="1615952"/>
    <lineage>
        <taxon>Bacteria</taxon>
        <taxon>Pseudomonadati</taxon>
        <taxon>Pseudomonadota</taxon>
        <taxon>Betaproteobacteria</taxon>
        <taxon>Rhodocyclales</taxon>
        <taxon>Zoogloeaceae</taxon>
        <taxon>Uliginosibacterium</taxon>
    </lineage>
</organism>
<evidence type="ECO:0000313" key="2">
    <source>
        <dbReference type="EMBL" id="MET1491589.1"/>
    </source>
</evidence>
<evidence type="ECO:0008006" key="4">
    <source>
        <dbReference type="Google" id="ProtNLM"/>
    </source>
</evidence>
<dbReference type="RefSeq" id="WP_345929500.1">
    <property type="nucleotide sequence ID" value="NZ_JBDIVF010000010.1"/>
</dbReference>